<dbReference type="KEGG" id="bpro:PMF13cell1_02249"/>
<dbReference type="SUPFAM" id="SSF52540">
    <property type="entry name" value="P-loop containing nucleoside triphosphate hydrolases"/>
    <property type="match status" value="1"/>
</dbReference>
<evidence type="ECO:0000256" key="4">
    <source>
        <dbReference type="ARBA" id="ARBA00022840"/>
    </source>
</evidence>
<dbReference type="PROSITE" id="PS50893">
    <property type="entry name" value="ABC_TRANSPORTER_2"/>
    <property type="match status" value="1"/>
</dbReference>
<dbReference type="EMBL" id="CP035945">
    <property type="protein sequence ID" value="QBE96702.1"/>
    <property type="molecule type" value="Genomic_DNA"/>
</dbReference>
<dbReference type="GO" id="GO:0016887">
    <property type="term" value="F:ATP hydrolysis activity"/>
    <property type="evidence" value="ECO:0007669"/>
    <property type="project" value="InterPro"/>
</dbReference>
<dbReference type="InterPro" id="IPR003593">
    <property type="entry name" value="AAA+_ATPase"/>
</dbReference>
<dbReference type="Gene3D" id="3.40.50.300">
    <property type="entry name" value="P-loop containing nucleotide triphosphate hydrolases"/>
    <property type="match status" value="1"/>
</dbReference>
<dbReference type="InterPro" id="IPR017871">
    <property type="entry name" value="ABC_transporter-like_CS"/>
</dbReference>
<dbReference type="AlphaFoldDB" id="A0A4P6LXX2"/>
<evidence type="ECO:0000256" key="2">
    <source>
        <dbReference type="ARBA" id="ARBA00022448"/>
    </source>
</evidence>
<dbReference type="PROSITE" id="PS00211">
    <property type="entry name" value="ABC_TRANSPORTER_1"/>
    <property type="match status" value="1"/>
</dbReference>
<dbReference type="InterPro" id="IPR027417">
    <property type="entry name" value="P-loop_NTPase"/>
</dbReference>
<protein>
    <submittedName>
        <fullName evidence="6">Daunorubicin/doxorubicin resistance ATP-binding protein DrrA</fullName>
        <ecNumber evidence="6">3.6.3.-</ecNumber>
    </submittedName>
</protein>
<evidence type="ECO:0000313" key="6">
    <source>
        <dbReference type="EMBL" id="QBE96702.1"/>
    </source>
</evidence>
<accession>A0A4P6LXX2</accession>
<organism evidence="6 7">
    <name type="scientific">Blautia producta</name>
    <dbReference type="NCBI Taxonomy" id="33035"/>
    <lineage>
        <taxon>Bacteria</taxon>
        <taxon>Bacillati</taxon>
        <taxon>Bacillota</taxon>
        <taxon>Clostridia</taxon>
        <taxon>Lachnospirales</taxon>
        <taxon>Lachnospiraceae</taxon>
        <taxon>Blautia</taxon>
    </lineage>
</organism>
<evidence type="ECO:0000313" key="7">
    <source>
        <dbReference type="Proteomes" id="UP000289794"/>
    </source>
</evidence>
<comment type="similarity">
    <text evidence="1">Belongs to the ABC transporter superfamily.</text>
</comment>
<dbReference type="PANTHER" id="PTHR42711">
    <property type="entry name" value="ABC TRANSPORTER ATP-BINDING PROTEIN"/>
    <property type="match status" value="1"/>
</dbReference>
<dbReference type="InterPro" id="IPR050763">
    <property type="entry name" value="ABC_transporter_ATP-binding"/>
</dbReference>
<dbReference type="InterPro" id="IPR003439">
    <property type="entry name" value="ABC_transporter-like_ATP-bd"/>
</dbReference>
<keyword evidence="4 6" id="KW-0067">ATP-binding</keyword>
<name>A0A4P6LXX2_9FIRM</name>
<evidence type="ECO:0000259" key="5">
    <source>
        <dbReference type="PROSITE" id="PS50893"/>
    </source>
</evidence>
<keyword evidence="2" id="KW-0813">Transport</keyword>
<dbReference type="Proteomes" id="UP000289794">
    <property type="component" value="Chromosome"/>
</dbReference>
<feature type="domain" description="ABC transporter" evidence="5">
    <location>
        <begin position="4"/>
        <end position="233"/>
    </location>
</feature>
<evidence type="ECO:0000256" key="3">
    <source>
        <dbReference type="ARBA" id="ARBA00022741"/>
    </source>
</evidence>
<gene>
    <name evidence="6" type="primary">drrA_3</name>
    <name evidence="6" type="ORF">PMF13cell1_02249</name>
</gene>
<dbReference type="SMART" id="SM00382">
    <property type="entry name" value="AAA"/>
    <property type="match status" value="1"/>
</dbReference>
<sequence length="243" mass="26352">MKAIETNNLTKKYKDVTAVDDLCLSVEQGELFALLGVNGAGKTTTIKMLSCLTTPTAGDAKLLGDSVVTAPMKVKEKINLSPQETAVAPNLTVSENLEFICGIYGIKKEEAARKAKDMIARCSLGEIAGKKARTLSGGWQRRLSIAMALISEPEILFLDEPTLGLDVLARRELWDMIRELKGKVTVVLTTHYLEEAESLSDRIGIMAGGRLYAVGTAEELTRKAGREKFEEAFVVLCRGGSLS</sequence>
<dbReference type="PANTHER" id="PTHR42711:SF5">
    <property type="entry name" value="ABC TRANSPORTER ATP-BINDING PROTEIN NATA"/>
    <property type="match status" value="1"/>
</dbReference>
<dbReference type="EC" id="3.6.3.-" evidence="6"/>
<dbReference type="RefSeq" id="WP_130180770.1">
    <property type="nucleotide sequence ID" value="NZ_CP035945.1"/>
</dbReference>
<dbReference type="Pfam" id="PF00005">
    <property type="entry name" value="ABC_tran"/>
    <property type="match status" value="1"/>
</dbReference>
<dbReference type="GO" id="GO:0005524">
    <property type="term" value="F:ATP binding"/>
    <property type="evidence" value="ECO:0007669"/>
    <property type="project" value="UniProtKB-KW"/>
</dbReference>
<keyword evidence="3" id="KW-0547">Nucleotide-binding</keyword>
<proteinExistence type="inferred from homology"/>
<reference evidence="6 7" key="1">
    <citation type="submission" date="2019-01" db="EMBL/GenBank/DDBJ databases">
        <title>PMF-metabolizing Aryl O-demethylase.</title>
        <authorList>
            <person name="Kim M."/>
        </authorList>
    </citation>
    <scope>NUCLEOTIDE SEQUENCE [LARGE SCALE GENOMIC DNA]</scope>
    <source>
        <strain evidence="6 7">PMF1</strain>
    </source>
</reference>
<evidence type="ECO:0000256" key="1">
    <source>
        <dbReference type="ARBA" id="ARBA00005417"/>
    </source>
</evidence>
<keyword evidence="6" id="KW-0378">Hydrolase</keyword>